<dbReference type="Pfam" id="PF14534">
    <property type="entry name" value="DUF4440"/>
    <property type="match status" value="1"/>
</dbReference>
<gene>
    <name evidence="2" type="ORF">SAMN05444972_11290</name>
</gene>
<evidence type="ECO:0000259" key="1">
    <source>
        <dbReference type="Pfam" id="PF14534"/>
    </source>
</evidence>
<feature type="domain" description="DUF4440" evidence="1">
    <location>
        <begin position="12"/>
        <end position="112"/>
    </location>
</feature>
<keyword evidence="3" id="KW-1185">Reference proteome</keyword>
<sequence length="123" mass="14612">MTTFIQSLEHHLQTLTQRNIKAFIATIHETTITLILPNGKLIQNRNEFIQFHQSWIMDPDWRMTYQIVKTIESSEMAFALLLIHYDDLDSGGNPYHKEYYLHLVFVKDGDQWFLTYVQSTFKS</sequence>
<dbReference type="RefSeq" id="WP_091838734.1">
    <property type="nucleotide sequence ID" value="NZ_FPAA01000012.1"/>
</dbReference>
<dbReference type="Proteomes" id="UP000198660">
    <property type="component" value="Unassembled WGS sequence"/>
</dbReference>
<name>A0A1I6U0Z5_9BACL</name>
<dbReference type="InterPro" id="IPR027843">
    <property type="entry name" value="DUF4440"/>
</dbReference>
<dbReference type="AlphaFoldDB" id="A0A1I6U0Z5"/>
<evidence type="ECO:0000313" key="2">
    <source>
        <dbReference type="EMBL" id="SFS95090.1"/>
    </source>
</evidence>
<organism evidence="2 3">
    <name type="scientific">Marininema halotolerans</name>
    <dbReference type="NCBI Taxonomy" id="1155944"/>
    <lineage>
        <taxon>Bacteria</taxon>
        <taxon>Bacillati</taxon>
        <taxon>Bacillota</taxon>
        <taxon>Bacilli</taxon>
        <taxon>Bacillales</taxon>
        <taxon>Thermoactinomycetaceae</taxon>
        <taxon>Marininema</taxon>
    </lineage>
</organism>
<dbReference type="InterPro" id="IPR032710">
    <property type="entry name" value="NTF2-like_dom_sf"/>
</dbReference>
<dbReference type="SUPFAM" id="SSF54427">
    <property type="entry name" value="NTF2-like"/>
    <property type="match status" value="1"/>
</dbReference>
<dbReference type="EMBL" id="FPAA01000012">
    <property type="protein sequence ID" value="SFS95090.1"/>
    <property type="molecule type" value="Genomic_DNA"/>
</dbReference>
<reference evidence="3" key="1">
    <citation type="submission" date="2016-10" db="EMBL/GenBank/DDBJ databases">
        <authorList>
            <person name="Varghese N."/>
            <person name="Submissions S."/>
        </authorList>
    </citation>
    <scope>NUCLEOTIDE SEQUENCE [LARGE SCALE GENOMIC DNA]</scope>
    <source>
        <strain evidence="3">DSM 45789</strain>
    </source>
</reference>
<proteinExistence type="predicted"/>
<evidence type="ECO:0000313" key="3">
    <source>
        <dbReference type="Proteomes" id="UP000198660"/>
    </source>
</evidence>
<dbReference type="OrthoDB" id="129755at2"/>
<accession>A0A1I6U0Z5</accession>
<protein>
    <submittedName>
        <fullName evidence="2">SnoaL-like domain-containing protein</fullName>
    </submittedName>
</protein>
<dbReference type="Gene3D" id="3.10.450.50">
    <property type="match status" value="1"/>
</dbReference>